<sequence length="71" mass="7522">MTEKIDAKLDQAKGTIKETVGKLTDDKKIEAEGVVDKVAGKIKEVAADVKGTVEGIIDGVKKHTDNDEAGK</sequence>
<gene>
    <name evidence="4" type="ORF">RFF62_03655</name>
    <name evidence="3" type="ORF">SR187_5775</name>
</gene>
<dbReference type="Pfam" id="PF05532">
    <property type="entry name" value="CsbD"/>
    <property type="match status" value="1"/>
</dbReference>
<evidence type="ECO:0000313" key="3">
    <source>
        <dbReference type="EMBL" id="BBA92760.1"/>
    </source>
</evidence>
<dbReference type="SUPFAM" id="SSF69047">
    <property type="entry name" value="Hypothetical protein YjbJ"/>
    <property type="match status" value="1"/>
</dbReference>
<dbReference type="EMBL" id="JAVIBX010000009">
    <property type="protein sequence ID" value="MDQ8832885.1"/>
    <property type="molecule type" value="Genomic_DNA"/>
</dbReference>
<evidence type="ECO:0000313" key="6">
    <source>
        <dbReference type="Proteomes" id="UP001228446"/>
    </source>
</evidence>
<dbReference type="Proteomes" id="UP000269331">
    <property type="component" value="Chromosome"/>
</dbReference>
<dbReference type="GeneID" id="52229697"/>
<reference evidence="3 5" key="1">
    <citation type="journal article" date="2018" name="Genome Biol. Evol.">
        <title>Complete Genome Sequence of Streptococcus ruminantium sp. nov. GUT-187T (=DSM 104980T =JCM 31869T), the Type Strain of S. ruminantium, and Comparison with Genome Sequences of Streptococcus suis Strains.</title>
        <authorList>
            <person name="Tohya M."/>
            <person name="Sekizaki T."/>
            <person name="Miyoshi-Akiyama T."/>
        </authorList>
    </citation>
    <scope>NUCLEOTIDE SEQUENCE [LARGE SCALE GENOMIC DNA]</scope>
    <source>
        <strain evidence="3 5">GUT187T</strain>
    </source>
</reference>
<organism evidence="3 5">
    <name type="scientific">Streptococcus ruminantium</name>
    <dbReference type="NCBI Taxonomy" id="1917441"/>
    <lineage>
        <taxon>Bacteria</taxon>
        <taxon>Bacillati</taxon>
        <taxon>Bacillota</taxon>
        <taxon>Bacilli</taxon>
        <taxon>Lactobacillales</taxon>
        <taxon>Streptococcaceae</taxon>
        <taxon>Streptococcus</taxon>
    </lineage>
</organism>
<dbReference type="InterPro" id="IPR036629">
    <property type="entry name" value="YjbJ_sf"/>
</dbReference>
<keyword evidence="6" id="KW-1185">Reference proteome</keyword>
<evidence type="ECO:0000313" key="5">
    <source>
        <dbReference type="Proteomes" id="UP000269331"/>
    </source>
</evidence>
<proteinExistence type="inferred from homology"/>
<dbReference type="Proteomes" id="UP001228446">
    <property type="component" value="Unassembled WGS sequence"/>
</dbReference>
<dbReference type="InterPro" id="IPR008462">
    <property type="entry name" value="CsbD"/>
</dbReference>
<dbReference type="AlphaFoldDB" id="A0A2Z5TN45"/>
<protein>
    <submittedName>
        <fullName evidence="3">CsbD family protein</fullName>
    </submittedName>
</protein>
<dbReference type="Gene3D" id="1.10.1470.10">
    <property type="entry name" value="YjbJ"/>
    <property type="match status" value="1"/>
</dbReference>
<comment type="similarity">
    <text evidence="1">Belongs to the UPF0337 (CsbD) family.</text>
</comment>
<evidence type="ECO:0000259" key="2">
    <source>
        <dbReference type="Pfam" id="PF05532"/>
    </source>
</evidence>
<reference evidence="4 6" key="2">
    <citation type="submission" date="2023-08" db="EMBL/GenBank/DDBJ databases">
        <title>Streptococcus ruminantium-associated sheep mastitis outbreak detected in Italy is distinct from bovine isolates.</title>
        <authorList>
            <person name="Rosa M.N."/>
            <person name="Vezina B."/>
            <person name="Tola S."/>
        </authorList>
    </citation>
    <scope>NUCLEOTIDE SEQUENCE [LARGE SCALE GENOMIC DNA]</scope>
    <source>
        <strain evidence="4 6">OM6730</strain>
    </source>
</reference>
<dbReference type="EMBL" id="AP018400">
    <property type="protein sequence ID" value="BBA92760.1"/>
    <property type="molecule type" value="Genomic_DNA"/>
</dbReference>
<accession>A0A2Z5TN45</accession>
<dbReference type="RefSeq" id="WP_024532563.1">
    <property type="nucleotide sequence ID" value="NZ_AP018400.1"/>
</dbReference>
<dbReference type="OrthoDB" id="2134937at2"/>
<name>A0A2Z5TN45_9STRE</name>
<feature type="domain" description="CsbD-like" evidence="2">
    <location>
        <begin position="3"/>
        <end position="54"/>
    </location>
</feature>
<evidence type="ECO:0000256" key="1">
    <source>
        <dbReference type="ARBA" id="ARBA00009129"/>
    </source>
</evidence>
<dbReference type="KEGG" id="srq:SR187_5775"/>
<evidence type="ECO:0000313" key="4">
    <source>
        <dbReference type="EMBL" id="MDQ8832885.1"/>
    </source>
</evidence>